<dbReference type="PANTHER" id="PTHR30204">
    <property type="entry name" value="REDOX-CYCLING DRUG-SENSING TRANSCRIPTIONAL ACTIVATOR SOXR"/>
    <property type="match status" value="1"/>
</dbReference>
<dbReference type="OrthoDB" id="4567915at2"/>
<dbReference type="InterPro" id="IPR009061">
    <property type="entry name" value="DNA-bd_dom_put_sf"/>
</dbReference>
<dbReference type="GO" id="GO:0003700">
    <property type="term" value="F:DNA-binding transcription factor activity"/>
    <property type="evidence" value="ECO:0007669"/>
    <property type="project" value="InterPro"/>
</dbReference>
<dbReference type="InterPro" id="IPR047057">
    <property type="entry name" value="MerR_fam"/>
</dbReference>
<dbReference type="PANTHER" id="PTHR30204:SF94">
    <property type="entry name" value="HEAVY METAL-DEPENDENT TRANSCRIPTIONAL REGULATOR HI_0293-RELATED"/>
    <property type="match status" value="1"/>
</dbReference>
<dbReference type="SUPFAM" id="SSF46955">
    <property type="entry name" value="Putative DNA-binding domain"/>
    <property type="match status" value="1"/>
</dbReference>
<feature type="compositionally biased region" description="Pro residues" evidence="4">
    <location>
        <begin position="139"/>
        <end position="150"/>
    </location>
</feature>
<organism evidence="6 7">
    <name type="scientific">Amycolatopsis marina</name>
    <dbReference type="NCBI Taxonomy" id="490629"/>
    <lineage>
        <taxon>Bacteria</taxon>
        <taxon>Bacillati</taxon>
        <taxon>Actinomycetota</taxon>
        <taxon>Actinomycetes</taxon>
        <taxon>Pseudonocardiales</taxon>
        <taxon>Pseudonocardiaceae</taxon>
        <taxon>Amycolatopsis</taxon>
    </lineage>
</organism>
<dbReference type="Gene3D" id="1.10.1660.10">
    <property type="match status" value="1"/>
</dbReference>
<dbReference type="STRING" id="490629.SAMN05216266_13310"/>
<name>A0A1I1CQ85_9PSEU</name>
<protein>
    <submittedName>
        <fullName evidence="6">DNA-binding transcriptional regulator, MerR family</fullName>
    </submittedName>
</protein>
<keyword evidence="1" id="KW-0805">Transcription regulation</keyword>
<feature type="compositionally biased region" description="Low complexity" evidence="4">
    <location>
        <begin position="151"/>
        <end position="162"/>
    </location>
</feature>
<feature type="region of interest" description="Disordered" evidence="4">
    <location>
        <begin position="133"/>
        <end position="162"/>
    </location>
</feature>
<proteinExistence type="predicted"/>
<evidence type="ECO:0000256" key="1">
    <source>
        <dbReference type="ARBA" id="ARBA00023015"/>
    </source>
</evidence>
<evidence type="ECO:0000256" key="4">
    <source>
        <dbReference type="SAM" id="MobiDB-lite"/>
    </source>
</evidence>
<dbReference type="Proteomes" id="UP000243799">
    <property type="component" value="Unassembled WGS sequence"/>
</dbReference>
<evidence type="ECO:0000313" key="6">
    <source>
        <dbReference type="EMBL" id="SFB63058.1"/>
    </source>
</evidence>
<sequence>MTTYRISQLAERAGVRPTTLRFYEQAGLLPAQRSESGYRLYGDDAIERLGFITSGKRLGLPLEEIRDLLQVWEDGLCTDVRHRLRPMLATRIAEAEQRATELDAFTERLRQALTEIDGPPRPGRCDPGCGFLHHQHDPQPTPIKLSPPRPTTDNTGDNGTTPAPIACTLNGSDQAERAQQWHELLDHAQRRDPIDGGLRFHLPAHTAGEVAALAAAEQQCCAFFTFTLHLSAGELQFDVHAPDDAAPLLADLFGTPN</sequence>
<feature type="domain" description="HTH merR-type" evidence="5">
    <location>
        <begin position="3"/>
        <end position="71"/>
    </location>
</feature>
<keyword evidence="2 6" id="KW-0238">DNA-binding</keyword>
<dbReference type="RefSeq" id="WP_091679329.1">
    <property type="nucleotide sequence ID" value="NZ_FOKG01000033.1"/>
</dbReference>
<dbReference type="SMART" id="SM00422">
    <property type="entry name" value="HTH_MERR"/>
    <property type="match status" value="1"/>
</dbReference>
<evidence type="ECO:0000259" key="5">
    <source>
        <dbReference type="PROSITE" id="PS50937"/>
    </source>
</evidence>
<accession>A0A1I1CQ85</accession>
<keyword evidence="3" id="KW-0804">Transcription</keyword>
<reference evidence="7" key="1">
    <citation type="submission" date="2016-10" db="EMBL/GenBank/DDBJ databases">
        <authorList>
            <person name="Varghese N."/>
            <person name="Submissions S."/>
        </authorList>
    </citation>
    <scope>NUCLEOTIDE SEQUENCE [LARGE SCALE GENOMIC DNA]</scope>
    <source>
        <strain evidence="7">CGMCC 4.3568</strain>
    </source>
</reference>
<dbReference type="PRINTS" id="PR00040">
    <property type="entry name" value="HTHMERR"/>
</dbReference>
<dbReference type="PROSITE" id="PS50937">
    <property type="entry name" value="HTH_MERR_2"/>
    <property type="match status" value="1"/>
</dbReference>
<dbReference type="EMBL" id="FOKG01000033">
    <property type="protein sequence ID" value="SFB63058.1"/>
    <property type="molecule type" value="Genomic_DNA"/>
</dbReference>
<keyword evidence="7" id="KW-1185">Reference proteome</keyword>
<dbReference type="GO" id="GO:0003677">
    <property type="term" value="F:DNA binding"/>
    <property type="evidence" value="ECO:0007669"/>
    <property type="project" value="UniProtKB-KW"/>
</dbReference>
<dbReference type="InterPro" id="IPR000551">
    <property type="entry name" value="MerR-type_HTH_dom"/>
</dbReference>
<evidence type="ECO:0000313" key="7">
    <source>
        <dbReference type="Proteomes" id="UP000243799"/>
    </source>
</evidence>
<gene>
    <name evidence="6" type="ORF">SAMN05216266_13310</name>
</gene>
<evidence type="ECO:0000256" key="2">
    <source>
        <dbReference type="ARBA" id="ARBA00023125"/>
    </source>
</evidence>
<dbReference type="Pfam" id="PF13411">
    <property type="entry name" value="MerR_1"/>
    <property type="match status" value="1"/>
</dbReference>
<evidence type="ECO:0000256" key="3">
    <source>
        <dbReference type="ARBA" id="ARBA00023163"/>
    </source>
</evidence>
<dbReference type="AlphaFoldDB" id="A0A1I1CQ85"/>